<dbReference type="SUPFAM" id="SSF49785">
    <property type="entry name" value="Galactose-binding domain-like"/>
    <property type="match status" value="1"/>
</dbReference>
<dbReference type="InterPro" id="IPR000421">
    <property type="entry name" value="FA58C"/>
</dbReference>
<dbReference type="EMBL" id="MNQR01000004">
    <property type="protein sequence ID" value="OKZ12752.1"/>
    <property type="molecule type" value="Genomic_DNA"/>
</dbReference>
<dbReference type="Gene3D" id="2.60.120.260">
    <property type="entry name" value="Galactose-binding domain-like"/>
    <property type="match status" value="1"/>
</dbReference>
<protein>
    <submittedName>
        <fullName evidence="3">Carbohydrate-binding protein</fullName>
    </submittedName>
</protein>
<dbReference type="Pfam" id="PF13004">
    <property type="entry name" value="BACON"/>
    <property type="match status" value="1"/>
</dbReference>
<dbReference type="InterPro" id="IPR013783">
    <property type="entry name" value="Ig-like_fold"/>
</dbReference>
<dbReference type="AlphaFoldDB" id="A0A854C4V2"/>
<organism evidence="3 4">
    <name type="scientific">Phocaeicola plebeius</name>
    <dbReference type="NCBI Taxonomy" id="310297"/>
    <lineage>
        <taxon>Bacteria</taxon>
        <taxon>Pseudomonadati</taxon>
        <taxon>Bacteroidota</taxon>
        <taxon>Bacteroidia</taxon>
        <taxon>Bacteroidales</taxon>
        <taxon>Bacteroidaceae</taxon>
        <taxon>Phocaeicola</taxon>
    </lineage>
</organism>
<proteinExistence type="predicted"/>
<name>A0A854C4V2_9BACT</name>
<evidence type="ECO:0000313" key="4">
    <source>
        <dbReference type="Proteomes" id="UP000186685"/>
    </source>
</evidence>
<gene>
    <name evidence="3" type="ORF">BHV76_01030</name>
</gene>
<dbReference type="Gene3D" id="2.60.40.10">
    <property type="entry name" value="Immunoglobulins"/>
    <property type="match status" value="1"/>
</dbReference>
<dbReference type="PROSITE" id="PS51257">
    <property type="entry name" value="PROKAR_LIPOPROTEIN"/>
    <property type="match status" value="1"/>
</dbReference>
<dbReference type="PROSITE" id="PS50022">
    <property type="entry name" value="FA58C_3"/>
    <property type="match status" value="1"/>
</dbReference>
<evidence type="ECO:0000313" key="3">
    <source>
        <dbReference type="EMBL" id="OKZ12752.1"/>
    </source>
</evidence>
<keyword evidence="1" id="KW-0732">Signal</keyword>
<sequence>MKRISYFLSLLLLALFCGCKEQEQPYVGYIIIERAVLDAAEGSTTTITADTDIPSEMIFTMEDGVDWCTVSASGKEITVKATKANPDPSNFRTATIQVRCGYRTTSFTVLQKYEGQTTLQYDWTKWTATGSDVEAGDGGGYPSLFTDDRTEFWHSAYSGGNAPLPHTLVIDMQEELECVSFAIGRRANGENNYPSVKTLQLWVSTDNENFTQVGGFTFALPWQAPDGTTVTRPGNSPLVPAEEVISLAEPVVARYVKLIITETNNDTGVCQVSYFKAYGKI</sequence>
<dbReference type="Proteomes" id="UP000186685">
    <property type="component" value="Unassembled WGS sequence"/>
</dbReference>
<feature type="signal peptide" evidence="1">
    <location>
        <begin position="1"/>
        <end position="19"/>
    </location>
</feature>
<dbReference type="InterPro" id="IPR024361">
    <property type="entry name" value="BACON"/>
</dbReference>
<evidence type="ECO:0000256" key="1">
    <source>
        <dbReference type="SAM" id="SignalP"/>
    </source>
</evidence>
<reference evidence="3 4" key="1">
    <citation type="journal article" date="2016" name="Nat. Biotechnol.">
        <title>Measurement of bacterial replication rates in microbial communities.</title>
        <authorList>
            <person name="Brown C.T."/>
            <person name="Olm M.R."/>
            <person name="Thomas B.C."/>
            <person name="Banfield J.F."/>
        </authorList>
    </citation>
    <scope>NUCLEOTIDE SEQUENCE [LARGE SCALE GENOMIC DNA]</scope>
    <source>
        <strain evidence="3">45_130</strain>
    </source>
</reference>
<accession>A0A854C4V2</accession>
<evidence type="ECO:0000259" key="2">
    <source>
        <dbReference type="PROSITE" id="PS50022"/>
    </source>
</evidence>
<comment type="caution">
    <text evidence="3">The sequence shown here is derived from an EMBL/GenBank/DDBJ whole genome shotgun (WGS) entry which is preliminary data.</text>
</comment>
<dbReference type="Pfam" id="PF00754">
    <property type="entry name" value="F5_F8_type_C"/>
    <property type="match status" value="1"/>
</dbReference>
<feature type="domain" description="F5/8 type C" evidence="2">
    <location>
        <begin position="109"/>
        <end position="277"/>
    </location>
</feature>
<dbReference type="InterPro" id="IPR008979">
    <property type="entry name" value="Galactose-bd-like_sf"/>
</dbReference>
<feature type="chain" id="PRO_5032362559" evidence="1">
    <location>
        <begin position="20"/>
        <end position="281"/>
    </location>
</feature>